<feature type="transmembrane region" description="Helical" evidence="3">
    <location>
        <begin position="94"/>
        <end position="112"/>
    </location>
</feature>
<evidence type="ECO:0000259" key="4">
    <source>
        <dbReference type="Pfam" id="PF14159"/>
    </source>
</evidence>
<reference evidence="5" key="1">
    <citation type="submission" date="2022-06" db="EMBL/GenBank/DDBJ databases">
        <title>Nostosin G and Spiroidesin B from the Cyanobacterium Dolichospermum sp. NIES-1697.</title>
        <authorList>
            <person name="Phan C.-S."/>
            <person name="Mehjabin J.J."/>
            <person name="Anas A.R.J."/>
            <person name="Hayasaka M."/>
            <person name="Onoki R."/>
            <person name="Wang J."/>
            <person name="Umezawa T."/>
            <person name="Washio K."/>
            <person name="Morikawa M."/>
            <person name="Okino T."/>
        </authorList>
    </citation>
    <scope>NUCLEOTIDE SEQUENCE</scope>
    <source>
        <strain evidence="5">NIES-1697</strain>
    </source>
</reference>
<organism evidence="5 6">
    <name type="scientific">Dolichospermum heterosporum TAC447</name>
    <dbReference type="NCBI Taxonomy" id="747523"/>
    <lineage>
        <taxon>Bacteria</taxon>
        <taxon>Bacillati</taxon>
        <taxon>Cyanobacteriota</taxon>
        <taxon>Cyanophyceae</taxon>
        <taxon>Nostocales</taxon>
        <taxon>Aphanizomenonaceae</taxon>
        <taxon>Dolichospermum</taxon>
        <taxon>Dolichospermum heterosporum</taxon>
    </lineage>
</organism>
<sequence length="133" mass="15265">MMETQAQQPEQGNYSPPQSLPKLPAAQKSESQWQQIIRQIVEFLNRLPDDLGSFFNNNKRGLITVALILSAFVTVKVAIALLDAVNDLPLLQPILELIGLFYSIWFSFRYFLKYETRQELAQKFNAFKQQSLG</sequence>
<keyword evidence="3" id="KW-0472">Membrane</keyword>
<evidence type="ECO:0000256" key="2">
    <source>
        <dbReference type="SAM" id="MobiDB-lite"/>
    </source>
</evidence>
<dbReference type="Pfam" id="PF14159">
    <property type="entry name" value="CAAD"/>
    <property type="match status" value="1"/>
</dbReference>
<feature type="compositionally biased region" description="Polar residues" evidence="2">
    <location>
        <begin position="1"/>
        <end position="17"/>
    </location>
</feature>
<keyword evidence="3" id="KW-1133">Transmembrane helix</keyword>
<evidence type="ECO:0000313" key="6">
    <source>
        <dbReference type="Proteomes" id="UP001057561"/>
    </source>
</evidence>
<evidence type="ECO:0000256" key="1">
    <source>
        <dbReference type="ARBA" id="ARBA00004141"/>
    </source>
</evidence>
<evidence type="ECO:0000256" key="3">
    <source>
        <dbReference type="SAM" id="Phobius"/>
    </source>
</evidence>
<dbReference type="Proteomes" id="UP001057561">
    <property type="component" value="Chromosome"/>
</dbReference>
<keyword evidence="6" id="KW-1185">Reference proteome</keyword>
<keyword evidence="3" id="KW-0812">Transmembrane</keyword>
<name>A0ABY5LZ15_9CYAN</name>
<dbReference type="InterPro" id="IPR033344">
    <property type="entry name" value="CURT1"/>
</dbReference>
<dbReference type="InterPro" id="IPR025564">
    <property type="entry name" value="CAAD_dom"/>
</dbReference>
<proteinExistence type="predicted"/>
<feature type="transmembrane region" description="Helical" evidence="3">
    <location>
        <begin position="61"/>
        <end position="82"/>
    </location>
</feature>
<accession>A0ABY5LZ15</accession>
<protein>
    <submittedName>
        <fullName evidence="5">CAAD domain-containing protein</fullName>
    </submittedName>
</protein>
<feature type="region of interest" description="Disordered" evidence="2">
    <location>
        <begin position="1"/>
        <end position="27"/>
    </location>
</feature>
<dbReference type="PANTHER" id="PTHR33222:SF4">
    <property type="entry name" value="PROTEIN CURVATURE THYLAKOID 1A, CHLOROPLASTIC"/>
    <property type="match status" value="1"/>
</dbReference>
<gene>
    <name evidence="5" type="ORF">NG743_05555</name>
</gene>
<feature type="domain" description="Cyanobacterial aminoacyl-tRNA synthetase CAAD" evidence="4">
    <location>
        <begin position="50"/>
        <end position="133"/>
    </location>
</feature>
<dbReference type="EMBL" id="CP099464">
    <property type="protein sequence ID" value="UUO16505.1"/>
    <property type="molecule type" value="Genomic_DNA"/>
</dbReference>
<evidence type="ECO:0000313" key="5">
    <source>
        <dbReference type="EMBL" id="UUO16505.1"/>
    </source>
</evidence>
<comment type="subcellular location">
    <subcellularLocation>
        <location evidence="1">Membrane</location>
        <topology evidence="1">Multi-pass membrane protein</topology>
    </subcellularLocation>
</comment>
<dbReference type="RefSeq" id="WP_236630643.1">
    <property type="nucleotide sequence ID" value="NZ_CP099464.1"/>
</dbReference>
<dbReference type="PANTHER" id="PTHR33222">
    <property type="match status" value="1"/>
</dbReference>